<sequence length="367" mass="41863">LGGNRSIYFTLTLLTYLLIVSVNFTLISTIVIEKTLHEPMLPLCGSHIDKLYCDNWSVVKLSCVPTTVNNVLGYVVIVSEIIQALFTLYSYYCIVRVCLKSKEGKRKFMQTCLPHLMAMVNFVIAALFDSMYNRYGSASIPLSLRNIMAVQFLVIPPLFNPVIYGLNLQKFKSDNMDNTSGEIIFTLSGLNTTRTNKQIYFAFVLLTYLFTLFVNLTLIVTILLEKVLHEPMYIFLCNLCVNGICGATGFYPKFLEDLLSDSQMISYSMCKMQMIISFLLIIISYVRIIRSCLQSQARQSKFMETCLPHMIALFNFILSSFFDSMYARYGPSKSLQDLRNILSVEFLIVPPLLNPLIYGLKLKQIRS</sequence>
<keyword evidence="5" id="KW-0807">Transducer</keyword>
<dbReference type="AlphaFoldDB" id="A0A0P7TUT9"/>
<accession>A0A0P7TUT9</accession>
<feature type="transmembrane region" description="Helical" evidence="6">
    <location>
        <begin position="199"/>
        <end position="224"/>
    </location>
</feature>
<dbReference type="InterPro" id="IPR052921">
    <property type="entry name" value="GPCR1_Superfamily_Member"/>
</dbReference>
<feature type="transmembrane region" description="Helical" evidence="6">
    <location>
        <begin position="7"/>
        <end position="32"/>
    </location>
</feature>
<keyword evidence="2 6" id="KW-0812">Transmembrane</keyword>
<dbReference type="Proteomes" id="UP000034805">
    <property type="component" value="Unassembled WGS sequence"/>
</dbReference>
<dbReference type="PANTHER" id="PTHR26451:SF871">
    <property type="entry name" value="ODORANT RECEPTOR-RELATED"/>
    <property type="match status" value="1"/>
</dbReference>
<proteinExistence type="predicted"/>
<dbReference type="SUPFAM" id="SSF81321">
    <property type="entry name" value="Family A G protein-coupled receptor-like"/>
    <property type="match status" value="2"/>
</dbReference>
<keyword evidence="4 6" id="KW-0472">Membrane</keyword>
<dbReference type="Gene3D" id="1.20.1070.10">
    <property type="entry name" value="Rhodopsin 7-helix transmembrane proteins"/>
    <property type="match status" value="3"/>
</dbReference>
<evidence type="ECO:0000313" key="8">
    <source>
        <dbReference type="Proteomes" id="UP000034805"/>
    </source>
</evidence>
<evidence type="ECO:0000256" key="3">
    <source>
        <dbReference type="ARBA" id="ARBA00022989"/>
    </source>
</evidence>
<evidence type="ECO:0000256" key="4">
    <source>
        <dbReference type="ARBA" id="ARBA00023136"/>
    </source>
</evidence>
<dbReference type="InterPro" id="IPR000725">
    <property type="entry name" value="Olfact_rcpt"/>
</dbReference>
<dbReference type="EMBL" id="JARO02016631">
    <property type="protein sequence ID" value="KPP57381.1"/>
    <property type="molecule type" value="Genomic_DNA"/>
</dbReference>
<feature type="non-terminal residue" evidence="7">
    <location>
        <position position="1"/>
    </location>
</feature>
<evidence type="ECO:0000256" key="2">
    <source>
        <dbReference type="ARBA" id="ARBA00022692"/>
    </source>
</evidence>
<feature type="non-terminal residue" evidence="7">
    <location>
        <position position="367"/>
    </location>
</feature>
<feature type="transmembrane region" description="Helical" evidence="6">
    <location>
        <begin position="71"/>
        <end position="92"/>
    </location>
</feature>
<feature type="transmembrane region" description="Helical" evidence="6">
    <location>
        <begin position="341"/>
        <end position="360"/>
    </location>
</feature>
<dbReference type="PANTHER" id="PTHR26451">
    <property type="entry name" value="G_PROTEIN_RECEP_F1_2 DOMAIN-CONTAINING PROTEIN"/>
    <property type="match status" value="1"/>
</dbReference>
<dbReference type="Pfam" id="PF13853">
    <property type="entry name" value="7tm_4"/>
    <property type="match status" value="2"/>
</dbReference>
<evidence type="ECO:0000256" key="6">
    <source>
        <dbReference type="SAM" id="Phobius"/>
    </source>
</evidence>
<dbReference type="PRINTS" id="PR00245">
    <property type="entry name" value="OLFACTORYR"/>
</dbReference>
<organism evidence="7 8">
    <name type="scientific">Scleropages formosus</name>
    <name type="common">Asian bonytongue</name>
    <name type="synonym">Osteoglossum formosum</name>
    <dbReference type="NCBI Taxonomy" id="113540"/>
    <lineage>
        <taxon>Eukaryota</taxon>
        <taxon>Metazoa</taxon>
        <taxon>Chordata</taxon>
        <taxon>Craniata</taxon>
        <taxon>Vertebrata</taxon>
        <taxon>Euteleostomi</taxon>
        <taxon>Actinopterygii</taxon>
        <taxon>Neopterygii</taxon>
        <taxon>Teleostei</taxon>
        <taxon>Osteoglossocephala</taxon>
        <taxon>Osteoglossomorpha</taxon>
        <taxon>Osteoglossiformes</taxon>
        <taxon>Osteoglossidae</taxon>
        <taxon>Scleropages</taxon>
    </lineage>
</organism>
<feature type="transmembrane region" description="Helical" evidence="6">
    <location>
        <begin position="113"/>
        <end position="132"/>
    </location>
</feature>
<gene>
    <name evidence="7" type="ORF">Z043_124904</name>
</gene>
<feature type="transmembrane region" description="Helical" evidence="6">
    <location>
        <begin position="272"/>
        <end position="289"/>
    </location>
</feature>
<keyword evidence="7" id="KW-0675">Receptor</keyword>
<protein>
    <submittedName>
        <fullName evidence="7">Olfactory receptor 52E8-like</fullName>
    </submittedName>
</protein>
<dbReference type="GO" id="GO:0004984">
    <property type="term" value="F:olfactory receptor activity"/>
    <property type="evidence" value="ECO:0007669"/>
    <property type="project" value="InterPro"/>
</dbReference>
<dbReference type="GO" id="GO:0007186">
    <property type="term" value="P:G protein-coupled receptor signaling pathway"/>
    <property type="evidence" value="ECO:0007669"/>
    <property type="project" value="InterPro"/>
</dbReference>
<evidence type="ECO:0000256" key="1">
    <source>
        <dbReference type="ARBA" id="ARBA00004141"/>
    </source>
</evidence>
<evidence type="ECO:0000313" key="7">
    <source>
        <dbReference type="EMBL" id="KPP57381.1"/>
    </source>
</evidence>
<reference evidence="7 8" key="1">
    <citation type="submission" date="2015-08" db="EMBL/GenBank/DDBJ databases">
        <title>The genome of the Asian arowana (Scleropages formosus).</title>
        <authorList>
            <person name="Tan M.H."/>
            <person name="Gan H.M."/>
            <person name="Croft L.J."/>
            <person name="Austin C.M."/>
        </authorList>
    </citation>
    <scope>NUCLEOTIDE SEQUENCE [LARGE SCALE GENOMIC DNA]</scope>
    <source>
        <strain evidence="7">Aro1</strain>
    </source>
</reference>
<name>A0A0P7TUT9_SCLFO</name>
<dbReference type="GO" id="GO:0005549">
    <property type="term" value="F:odorant binding"/>
    <property type="evidence" value="ECO:0007669"/>
    <property type="project" value="TreeGrafter"/>
</dbReference>
<comment type="subcellular location">
    <subcellularLocation>
        <location evidence="1">Membrane</location>
        <topology evidence="1">Multi-pass membrane protein</topology>
    </subcellularLocation>
</comment>
<keyword evidence="3 6" id="KW-1133">Transmembrane helix</keyword>
<evidence type="ECO:0000256" key="5">
    <source>
        <dbReference type="ARBA" id="ARBA00023224"/>
    </source>
</evidence>
<comment type="caution">
    <text evidence="7">The sequence shown here is derived from an EMBL/GenBank/DDBJ whole genome shotgun (WGS) entry which is preliminary data.</text>
</comment>
<dbReference type="GO" id="GO:0016020">
    <property type="term" value="C:membrane"/>
    <property type="evidence" value="ECO:0007669"/>
    <property type="project" value="UniProtKB-SubCell"/>
</dbReference>
<feature type="transmembrane region" description="Helical" evidence="6">
    <location>
        <begin position="310"/>
        <end position="329"/>
    </location>
</feature>